<dbReference type="Proteomes" id="UP000215483">
    <property type="component" value="Unassembled WGS sequence"/>
</dbReference>
<keyword evidence="2" id="KW-0732">Signal</keyword>
<protein>
    <recommendedName>
        <fullName evidence="5">Calcium-binding protein</fullName>
    </recommendedName>
</protein>
<dbReference type="OrthoDB" id="3296851at2"/>
<dbReference type="AlphaFoldDB" id="A0A233RZ26"/>
<dbReference type="EMBL" id="MCGQ01000052">
    <property type="protein sequence ID" value="OXY88638.1"/>
    <property type="molecule type" value="Genomic_DNA"/>
</dbReference>
<sequence>MLIRSAVTALSGALVLSALAVTTADADGGQGDTHVVQVVVNGGKPVVVGATGSKTFTLSITAADNSGIKDAFGWVYHGPVDNPDGHAGPGSETPMDCSPDPVSETTSICTTDITIGPRTAHTNSTAGTWHVWTSVDANDFDWIQLDSAGTFLMKRAARLTADASPEPVAAGKTLTVTGKLTRANWDNGTYGGYAGQAVKLQFRKAGTTTYSTVKTVTSGTGGALKTTAKATVDGYWRWSFAGTGTTGSVNAPGDYVHVTAS</sequence>
<name>A0A233RZ26_STRDA</name>
<proteinExistence type="predicted"/>
<reference evidence="3 4" key="1">
    <citation type="submission" date="2016-07" db="EMBL/GenBank/DDBJ databases">
        <title>Draft genome of Streptomyces diastatochromogenes.</title>
        <authorList>
            <person name="Podduturi R."/>
            <person name="Lukassen M.B."/>
            <person name="Clausen N."/>
            <person name="Nielsen J.L."/>
            <person name="Jorgensen N.O."/>
        </authorList>
    </citation>
    <scope>NUCLEOTIDE SEQUENCE [LARGE SCALE GENOMIC DNA]</scope>
    <source>
        <strain evidence="3 4">DSM 40608</strain>
    </source>
</reference>
<evidence type="ECO:0000313" key="3">
    <source>
        <dbReference type="EMBL" id="OXY88638.1"/>
    </source>
</evidence>
<evidence type="ECO:0008006" key="5">
    <source>
        <dbReference type="Google" id="ProtNLM"/>
    </source>
</evidence>
<feature type="chain" id="PRO_5038902330" description="Calcium-binding protein" evidence="2">
    <location>
        <begin position="21"/>
        <end position="261"/>
    </location>
</feature>
<organism evidence="3 4">
    <name type="scientific">Streptomyces diastatochromogenes</name>
    <dbReference type="NCBI Taxonomy" id="42236"/>
    <lineage>
        <taxon>Bacteria</taxon>
        <taxon>Bacillati</taxon>
        <taxon>Actinomycetota</taxon>
        <taxon>Actinomycetes</taxon>
        <taxon>Kitasatosporales</taxon>
        <taxon>Streptomycetaceae</taxon>
        <taxon>Streptomyces</taxon>
    </lineage>
</organism>
<keyword evidence="4" id="KW-1185">Reference proteome</keyword>
<feature type="signal peptide" evidence="2">
    <location>
        <begin position="1"/>
        <end position="20"/>
    </location>
</feature>
<feature type="region of interest" description="Disordered" evidence="1">
    <location>
        <begin position="83"/>
        <end position="103"/>
    </location>
</feature>
<gene>
    <name evidence="3" type="ORF">BEK98_41060</name>
</gene>
<evidence type="ECO:0000256" key="1">
    <source>
        <dbReference type="SAM" id="MobiDB-lite"/>
    </source>
</evidence>
<dbReference type="RefSeq" id="WP_094222083.1">
    <property type="nucleotide sequence ID" value="NZ_MCGQ01000052.1"/>
</dbReference>
<evidence type="ECO:0000313" key="4">
    <source>
        <dbReference type="Proteomes" id="UP000215483"/>
    </source>
</evidence>
<accession>A0A233RZ26</accession>
<evidence type="ECO:0000256" key="2">
    <source>
        <dbReference type="SAM" id="SignalP"/>
    </source>
</evidence>
<comment type="caution">
    <text evidence="3">The sequence shown here is derived from an EMBL/GenBank/DDBJ whole genome shotgun (WGS) entry which is preliminary data.</text>
</comment>